<proteinExistence type="predicted"/>
<protein>
    <submittedName>
        <fullName evidence="1">Uncharacterized protein</fullName>
    </submittedName>
</protein>
<name>A0A2I0J5C0_PUNGR</name>
<comment type="caution">
    <text evidence="1">The sequence shown here is derived from an EMBL/GenBank/DDBJ whole genome shotgun (WGS) entry which is preliminary data.</text>
</comment>
<accession>A0A2I0J5C0</accession>
<dbReference type="Proteomes" id="UP000233551">
    <property type="component" value="Unassembled WGS sequence"/>
</dbReference>
<keyword evidence="2" id="KW-1185">Reference proteome</keyword>
<dbReference type="EMBL" id="PGOL01002009">
    <property type="protein sequence ID" value="PKI51409.1"/>
    <property type="molecule type" value="Genomic_DNA"/>
</dbReference>
<gene>
    <name evidence="1" type="ORF">CRG98_028205</name>
</gene>
<sequence length="164" mass="18251">MEAIAGEAALAVSFHHPSIHRLLHLHQTVHSTATPEQSRRLLLLLSIISSPSFTSILSSPVPIPQRFHVRDHPLLLLPLSPAPIRAQFRPRFGRLQPRFYLDFTFYVRDQPQPAAASSCALLHLENAAASKTFHEPAAEVLTSRLELLLCLLIALPRSFAFPTS</sequence>
<dbReference type="AlphaFoldDB" id="A0A2I0J5C0"/>
<evidence type="ECO:0000313" key="2">
    <source>
        <dbReference type="Proteomes" id="UP000233551"/>
    </source>
</evidence>
<evidence type="ECO:0000313" key="1">
    <source>
        <dbReference type="EMBL" id="PKI51409.1"/>
    </source>
</evidence>
<organism evidence="1 2">
    <name type="scientific">Punica granatum</name>
    <name type="common">Pomegranate</name>
    <dbReference type="NCBI Taxonomy" id="22663"/>
    <lineage>
        <taxon>Eukaryota</taxon>
        <taxon>Viridiplantae</taxon>
        <taxon>Streptophyta</taxon>
        <taxon>Embryophyta</taxon>
        <taxon>Tracheophyta</taxon>
        <taxon>Spermatophyta</taxon>
        <taxon>Magnoliopsida</taxon>
        <taxon>eudicotyledons</taxon>
        <taxon>Gunneridae</taxon>
        <taxon>Pentapetalae</taxon>
        <taxon>rosids</taxon>
        <taxon>malvids</taxon>
        <taxon>Myrtales</taxon>
        <taxon>Lythraceae</taxon>
        <taxon>Punica</taxon>
    </lineage>
</organism>
<reference evidence="1 2" key="1">
    <citation type="submission" date="2017-11" db="EMBL/GenBank/DDBJ databases">
        <title>De-novo sequencing of pomegranate (Punica granatum L.) genome.</title>
        <authorList>
            <person name="Akparov Z."/>
            <person name="Amiraslanov A."/>
            <person name="Hajiyeva S."/>
            <person name="Abbasov M."/>
            <person name="Kaur K."/>
            <person name="Hamwieh A."/>
            <person name="Solovyev V."/>
            <person name="Salamov A."/>
            <person name="Braich B."/>
            <person name="Kosarev P."/>
            <person name="Mahmoud A."/>
            <person name="Hajiyev E."/>
            <person name="Babayeva S."/>
            <person name="Izzatullayeva V."/>
            <person name="Mammadov A."/>
            <person name="Mammadov A."/>
            <person name="Sharifova S."/>
            <person name="Ojaghi J."/>
            <person name="Eynullazada K."/>
            <person name="Bayramov B."/>
            <person name="Abdulazimova A."/>
            <person name="Shahmuradov I."/>
        </authorList>
    </citation>
    <scope>NUCLEOTIDE SEQUENCE [LARGE SCALE GENOMIC DNA]</scope>
    <source>
        <strain evidence="2">cv. AG2017</strain>
        <tissue evidence="1">Leaf</tissue>
    </source>
</reference>